<keyword evidence="11" id="KW-0539">Nucleus</keyword>
<comment type="caution">
    <text evidence="13">The sequence shown here is derived from an EMBL/GenBank/DDBJ whole genome shotgun (WGS) entry which is preliminary data.</text>
</comment>
<evidence type="ECO:0000256" key="9">
    <source>
        <dbReference type="ARBA" id="ARBA00023172"/>
    </source>
</evidence>
<name>A0AAV5CMW0_ELECO</name>
<dbReference type="EMBL" id="BQKI01000007">
    <property type="protein sequence ID" value="GJM99708.1"/>
    <property type="molecule type" value="Genomic_DNA"/>
</dbReference>
<dbReference type="InterPro" id="IPR027417">
    <property type="entry name" value="P-loop_NTPase"/>
</dbReference>
<evidence type="ECO:0000256" key="4">
    <source>
        <dbReference type="ARBA" id="ARBA00022454"/>
    </source>
</evidence>
<evidence type="ECO:0000313" key="14">
    <source>
        <dbReference type="Proteomes" id="UP001054889"/>
    </source>
</evidence>
<protein>
    <recommendedName>
        <fullName evidence="12">Rad50/SbcC-type AAA domain-containing protein</fullName>
    </recommendedName>
</protein>
<comment type="similarity">
    <text evidence="3">Belongs to the SMC family. SMC6 subfamily.</text>
</comment>
<dbReference type="PANTHER" id="PTHR19306:SF6">
    <property type="entry name" value="STRUCTURAL MAINTENANCE OF CHROMOSOMES PROTEIN 6"/>
    <property type="match status" value="1"/>
</dbReference>
<dbReference type="GO" id="GO:0016887">
    <property type="term" value="F:ATP hydrolysis activity"/>
    <property type="evidence" value="ECO:0007669"/>
    <property type="project" value="InterPro"/>
</dbReference>
<proteinExistence type="inferred from homology"/>
<dbReference type="GO" id="GO:0000724">
    <property type="term" value="P:double-strand break repair via homologous recombination"/>
    <property type="evidence" value="ECO:0007669"/>
    <property type="project" value="TreeGrafter"/>
</dbReference>
<dbReference type="PANTHER" id="PTHR19306">
    <property type="entry name" value="STRUCTURAL MAINTENANCE OF CHROMOSOMES 5,6 SMC5, SMC6"/>
    <property type="match status" value="1"/>
</dbReference>
<keyword evidence="8" id="KW-0175">Coiled coil</keyword>
<keyword evidence="14" id="KW-1185">Reference proteome</keyword>
<evidence type="ECO:0000256" key="2">
    <source>
        <dbReference type="ARBA" id="ARBA00004286"/>
    </source>
</evidence>
<reference evidence="13" key="1">
    <citation type="journal article" date="2018" name="DNA Res.">
        <title>Multiple hybrid de novo genome assembly of finger millet, an orphan allotetraploid crop.</title>
        <authorList>
            <person name="Hatakeyama M."/>
            <person name="Aluri S."/>
            <person name="Balachadran M.T."/>
            <person name="Sivarajan S.R."/>
            <person name="Patrignani A."/>
            <person name="Gruter S."/>
            <person name="Poveda L."/>
            <person name="Shimizu-Inatsugi R."/>
            <person name="Baeten J."/>
            <person name="Francoijs K.J."/>
            <person name="Nataraja K.N."/>
            <person name="Reddy Y.A.N."/>
            <person name="Phadnis S."/>
            <person name="Ravikumar R.L."/>
            <person name="Schlapbach R."/>
            <person name="Sreeman S.M."/>
            <person name="Shimizu K.K."/>
        </authorList>
    </citation>
    <scope>NUCLEOTIDE SEQUENCE</scope>
</reference>
<dbReference type="InterPro" id="IPR038729">
    <property type="entry name" value="Rad50/SbcC_AAA"/>
</dbReference>
<evidence type="ECO:0000256" key="3">
    <source>
        <dbReference type="ARBA" id="ARBA00006793"/>
    </source>
</evidence>
<dbReference type="GO" id="GO:0003697">
    <property type="term" value="F:single-stranded DNA binding"/>
    <property type="evidence" value="ECO:0007669"/>
    <property type="project" value="TreeGrafter"/>
</dbReference>
<evidence type="ECO:0000256" key="7">
    <source>
        <dbReference type="ARBA" id="ARBA00022840"/>
    </source>
</evidence>
<dbReference type="AlphaFoldDB" id="A0AAV5CMW0"/>
<sequence>MAAGTISRVCLENFMCHSSLQIELGSHVNFITGQNGSGKSAILTALCVAFGCRAKNTQRAASLKDFIKTGCSYAAVIVDINNHGEDAFKPKLYGSLIILERRINESSSSTVLKDQHGNMS</sequence>
<evidence type="ECO:0000256" key="10">
    <source>
        <dbReference type="ARBA" id="ARBA00023204"/>
    </source>
</evidence>
<keyword evidence="9" id="KW-0233">DNA recombination</keyword>
<dbReference type="GO" id="GO:0003684">
    <property type="term" value="F:damaged DNA binding"/>
    <property type="evidence" value="ECO:0007669"/>
    <property type="project" value="TreeGrafter"/>
</dbReference>
<evidence type="ECO:0000256" key="5">
    <source>
        <dbReference type="ARBA" id="ARBA00022741"/>
    </source>
</evidence>
<dbReference type="GO" id="GO:0005524">
    <property type="term" value="F:ATP binding"/>
    <property type="evidence" value="ECO:0007669"/>
    <property type="project" value="UniProtKB-KW"/>
</dbReference>
<dbReference type="GO" id="GO:0035861">
    <property type="term" value="C:site of double-strand break"/>
    <property type="evidence" value="ECO:0007669"/>
    <property type="project" value="TreeGrafter"/>
</dbReference>
<dbReference type="GO" id="GO:0005634">
    <property type="term" value="C:nucleus"/>
    <property type="evidence" value="ECO:0007669"/>
    <property type="project" value="UniProtKB-SubCell"/>
</dbReference>
<dbReference type="Proteomes" id="UP001054889">
    <property type="component" value="Unassembled WGS sequence"/>
</dbReference>
<organism evidence="13 14">
    <name type="scientific">Eleusine coracana subsp. coracana</name>
    <dbReference type="NCBI Taxonomy" id="191504"/>
    <lineage>
        <taxon>Eukaryota</taxon>
        <taxon>Viridiplantae</taxon>
        <taxon>Streptophyta</taxon>
        <taxon>Embryophyta</taxon>
        <taxon>Tracheophyta</taxon>
        <taxon>Spermatophyta</taxon>
        <taxon>Magnoliopsida</taxon>
        <taxon>Liliopsida</taxon>
        <taxon>Poales</taxon>
        <taxon>Poaceae</taxon>
        <taxon>PACMAD clade</taxon>
        <taxon>Chloridoideae</taxon>
        <taxon>Cynodonteae</taxon>
        <taxon>Eleusininae</taxon>
        <taxon>Eleusine</taxon>
    </lineage>
</organism>
<dbReference type="SUPFAM" id="SSF52540">
    <property type="entry name" value="P-loop containing nucleoside triphosphate hydrolases"/>
    <property type="match status" value="1"/>
</dbReference>
<evidence type="ECO:0000256" key="1">
    <source>
        <dbReference type="ARBA" id="ARBA00004123"/>
    </source>
</evidence>
<evidence type="ECO:0000313" key="13">
    <source>
        <dbReference type="EMBL" id="GJM99708.1"/>
    </source>
</evidence>
<keyword evidence="6" id="KW-0227">DNA damage</keyword>
<comment type="subcellular location">
    <subcellularLocation>
        <location evidence="2">Chromosome</location>
    </subcellularLocation>
    <subcellularLocation>
        <location evidence="1">Nucleus</location>
    </subcellularLocation>
</comment>
<feature type="domain" description="Rad50/SbcC-type AAA" evidence="12">
    <location>
        <begin position="11"/>
        <end position="69"/>
    </location>
</feature>
<dbReference type="GO" id="GO:0030915">
    <property type="term" value="C:Smc5-Smc6 complex"/>
    <property type="evidence" value="ECO:0007669"/>
    <property type="project" value="TreeGrafter"/>
</dbReference>
<gene>
    <name evidence="13" type="primary">ga16834</name>
    <name evidence="13" type="ORF">PR202_ga16834</name>
</gene>
<dbReference type="Gene3D" id="3.40.50.300">
    <property type="entry name" value="P-loop containing nucleotide triphosphate hydrolases"/>
    <property type="match status" value="1"/>
</dbReference>
<accession>A0AAV5CMW0</accession>
<keyword evidence="4" id="KW-0158">Chromosome</keyword>
<evidence type="ECO:0000259" key="12">
    <source>
        <dbReference type="Pfam" id="PF13476"/>
    </source>
</evidence>
<evidence type="ECO:0000256" key="8">
    <source>
        <dbReference type="ARBA" id="ARBA00023054"/>
    </source>
</evidence>
<keyword evidence="5" id="KW-0547">Nucleotide-binding</keyword>
<evidence type="ECO:0000256" key="11">
    <source>
        <dbReference type="ARBA" id="ARBA00023242"/>
    </source>
</evidence>
<dbReference type="Pfam" id="PF13476">
    <property type="entry name" value="AAA_23"/>
    <property type="match status" value="1"/>
</dbReference>
<keyword evidence="10" id="KW-0234">DNA repair</keyword>
<evidence type="ECO:0000256" key="6">
    <source>
        <dbReference type="ARBA" id="ARBA00022763"/>
    </source>
</evidence>
<keyword evidence="7" id="KW-0067">ATP-binding</keyword>
<reference evidence="13" key="2">
    <citation type="submission" date="2021-12" db="EMBL/GenBank/DDBJ databases">
        <title>Resequencing data analysis of finger millet.</title>
        <authorList>
            <person name="Hatakeyama M."/>
            <person name="Aluri S."/>
            <person name="Balachadran M.T."/>
            <person name="Sivarajan S.R."/>
            <person name="Poveda L."/>
            <person name="Shimizu-Inatsugi R."/>
            <person name="Schlapbach R."/>
            <person name="Sreeman S.M."/>
            <person name="Shimizu K.K."/>
        </authorList>
    </citation>
    <scope>NUCLEOTIDE SEQUENCE</scope>
</reference>